<accession>C7B7E6</accession>
<geneLocation type="chloroplast" evidence="1"/>
<dbReference type="InterPro" id="IPR027434">
    <property type="entry name" value="Homing_endonucl"/>
</dbReference>
<dbReference type="AlphaFoldDB" id="C7B7E6"/>
<dbReference type="Gene3D" id="3.10.28.10">
    <property type="entry name" value="Homing endonucleases"/>
    <property type="match status" value="1"/>
</dbReference>
<evidence type="ECO:0000313" key="1">
    <source>
        <dbReference type="EMBL" id="ACU25399.1"/>
    </source>
</evidence>
<organism evidence="1">
    <name type="scientific">Trebouxia arboricola</name>
    <dbReference type="NCBI Taxonomy" id="53268"/>
    <lineage>
        <taxon>Eukaryota</taxon>
        <taxon>Viridiplantae</taxon>
        <taxon>Chlorophyta</taxon>
        <taxon>core chlorophytes</taxon>
        <taxon>Trebouxiophyceae</taxon>
        <taxon>Trebouxiales</taxon>
        <taxon>Trebouxiaceae</taxon>
        <taxon>Trebouxia</taxon>
    </lineage>
</organism>
<protein>
    <submittedName>
        <fullName evidence="1">Uncharacterized protein</fullName>
    </submittedName>
</protein>
<dbReference type="EMBL" id="FJ804760">
    <property type="protein sequence ID" value="ACU25399.1"/>
    <property type="molecule type" value="Genomic_DNA"/>
</dbReference>
<proteinExistence type="predicted"/>
<reference evidence="1" key="1">
    <citation type="submission" date="2009-03" db="EMBL/GenBank/DDBJ databases">
        <title>Nucleotide sequence of plastid chloroplast large subunit ribosomal RNA (rrnl) gene in Trebuxia species.</title>
        <authorList>
            <person name="Del Campo E.M."/>
            <person name="Casano L.M."/>
            <person name="Gasulla F."/>
            <person name="Barreno E."/>
        </authorList>
    </citation>
    <scope>NUCLEOTIDE SEQUENCE</scope>
    <source>
        <strain evidence="1">SAG 219-1A</strain>
    </source>
</reference>
<keyword evidence="1" id="KW-0150">Chloroplast</keyword>
<name>C7B7E6_9CHLO</name>
<keyword evidence="1" id="KW-0934">Plastid</keyword>
<sequence>MTKSTHNGEAQRVGHLWGIPWEVGCYLPSINFLTFRSWCFKGCAKTNARISSMNIFVSLVWFMDDGGKAQNTPKAAYINTSCLEFYYKKLKDVSFISFKRHEVYWALRSIFKKLALFIFNQYNFDIPASYLFRSAFERVSPTILDIPEMRYKIGGCIF</sequence>